<dbReference type="AlphaFoldDB" id="A0A9D2TE24"/>
<proteinExistence type="predicted"/>
<gene>
    <name evidence="1" type="ORF">H9931_09625</name>
</gene>
<dbReference type="Proteomes" id="UP000823863">
    <property type="component" value="Unassembled WGS sequence"/>
</dbReference>
<protein>
    <submittedName>
        <fullName evidence="1">Uncharacterized protein</fullName>
    </submittedName>
</protein>
<dbReference type="EMBL" id="DWWB01000053">
    <property type="protein sequence ID" value="HJC66955.1"/>
    <property type="molecule type" value="Genomic_DNA"/>
</dbReference>
<organism evidence="1 2">
    <name type="scientific">Candidatus Enterocloster excrementigallinarum</name>
    <dbReference type="NCBI Taxonomy" id="2838558"/>
    <lineage>
        <taxon>Bacteria</taxon>
        <taxon>Bacillati</taxon>
        <taxon>Bacillota</taxon>
        <taxon>Clostridia</taxon>
        <taxon>Lachnospirales</taxon>
        <taxon>Lachnospiraceae</taxon>
        <taxon>Enterocloster</taxon>
    </lineage>
</organism>
<accession>A0A9D2TE24</accession>
<evidence type="ECO:0000313" key="1">
    <source>
        <dbReference type="EMBL" id="HJC66955.1"/>
    </source>
</evidence>
<comment type="caution">
    <text evidence="1">The sequence shown here is derived from an EMBL/GenBank/DDBJ whole genome shotgun (WGS) entry which is preliminary data.</text>
</comment>
<name>A0A9D2TE24_9FIRM</name>
<reference evidence="1" key="1">
    <citation type="journal article" date="2021" name="PeerJ">
        <title>Extensive microbial diversity within the chicken gut microbiome revealed by metagenomics and culture.</title>
        <authorList>
            <person name="Gilroy R."/>
            <person name="Ravi A."/>
            <person name="Getino M."/>
            <person name="Pursley I."/>
            <person name="Horton D.L."/>
            <person name="Alikhan N.F."/>
            <person name="Baker D."/>
            <person name="Gharbi K."/>
            <person name="Hall N."/>
            <person name="Watson M."/>
            <person name="Adriaenssens E.M."/>
            <person name="Foster-Nyarko E."/>
            <person name="Jarju S."/>
            <person name="Secka A."/>
            <person name="Antonio M."/>
            <person name="Oren A."/>
            <person name="Chaudhuri R.R."/>
            <person name="La Ragione R."/>
            <person name="Hildebrand F."/>
            <person name="Pallen M.J."/>
        </authorList>
    </citation>
    <scope>NUCLEOTIDE SEQUENCE</scope>
    <source>
        <strain evidence="1">CHK198-12963</strain>
    </source>
</reference>
<evidence type="ECO:0000313" key="2">
    <source>
        <dbReference type="Proteomes" id="UP000823863"/>
    </source>
</evidence>
<reference evidence="1" key="2">
    <citation type="submission" date="2021-04" db="EMBL/GenBank/DDBJ databases">
        <authorList>
            <person name="Gilroy R."/>
        </authorList>
    </citation>
    <scope>NUCLEOTIDE SEQUENCE</scope>
    <source>
        <strain evidence="1">CHK198-12963</strain>
    </source>
</reference>
<sequence length="73" mass="8173">MTNLELVAQIGAESVDLANMYLNGHLSVRELNNILGKRRTELILRFGEGKSSEKSWKIIEDKTGKIGLTNQET</sequence>